<dbReference type="PANTHER" id="PTHR43725:SF47">
    <property type="entry name" value="UDP-GLUCOSE 4-EPIMERASE"/>
    <property type="match status" value="1"/>
</dbReference>
<dbReference type="OrthoDB" id="2635at2759"/>
<dbReference type="Pfam" id="PF16363">
    <property type="entry name" value="GDP_Man_Dehyd"/>
    <property type="match status" value="1"/>
</dbReference>
<feature type="compositionally biased region" description="Basic and acidic residues" evidence="5">
    <location>
        <begin position="8"/>
        <end position="18"/>
    </location>
</feature>
<evidence type="ECO:0000256" key="5">
    <source>
        <dbReference type="SAM" id="MobiDB-lite"/>
    </source>
</evidence>
<organism evidence="7 8">
    <name type="scientific">Nitzschia inconspicua</name>
    <dbReference type="NCBI Taxonomy" id="303405"/>
    <lineage>
        <taxon>Eukaryota</taxon>
        <taxon>Sar</taxon>
        <taxon>Stramenopiles</taxon>
        <taxon>Ochrophyta</taxon>
        <taxon>Bacillariophyta</taxon>
        <taxon>Bacillariophyceae</taxon>
        <taxon>Bacillariophycidae</taxon>
        <taxon>Bacillariales</taxon>
        <taxon>Bacillariaceae</taxon>
        <taxon>Nitzschia</taxon>
    </lineage>
</organism>
<evidence type="ECO:0000313" key="7">
    <source>
        <dbReference type="EMBL" id="KAG7336491.1"/>
    </source>
</evidence>
<evidence type="ECO:0000256" key="2">
    <source>
        <dbReference type="ARBA" id="ARBA00004947"/>
    </source>
</evidence>
<dbReference type="InterPro" id="IPR005886">
    <property type="entry name" value="UDP_G4E"/>
</dbReference>
<keyword evidence="4" id="KW-0413">Isomerase</keyword>
<dbReference type="GO" id="GO:0003978">
    <property type="term" value="F:UDP-glucose 4-epimerase activity"/>
    <property type="evidence" value="ECO:0007669"/>
    <property type="project" value="InterPro"/>
</dbReference>
<dbReference type="GO" id="GO:0005829">
    <property type="term" value="C:cytosol"/>
    <property type="evidence" value="ECO:0007669"/>
    <property type="project" value="TreeGrafter"/>
</dbReference>
<gene>
    <name evidence="7" type="ORF">IV203_038836</name>
</gene>
<reference evidence="7" key="2">
    <citation type="submission" date="2021-04" db="EMBL/GenBank/DDBJ databases">
        <authorList>
            <person name="Podell S."/>
        </authorList>
    </citation>
    <scope>NUCLEOTIDE SEQUENCE</scope>
    <source>
        <strain evidence="7">Hildebrandi</strain>
    </source>
</reference>
<proteinExistence type="predicted"/>
<dbReference type="InterPro" id="IPR010400">
    <property type="entry name" value="PITH_dom"/>
</dbReference>
<feature type="region of interest" description="Disordered" evidence="5">
    <location>
        <begin position="1"/>
        <end position="22"/>
    </location>
</feature>
<keyword evidence="3" id="KW-0520">NAD</keyword>
<comment type="caution">
    <text evidence="7">The sequence shown here is derived from an EMBL/GenBank/DDBJ whole genome shotgun (WGS) entry which is preliminary data.</text>
</comment>
<reference evidence="7" key="1">
    <citation type="journal article" date="2021" name="Sci. Rep.">
        <title>Diploid genomic architecture of Nitzschia inconspicua, an elite biomass production diatom.</title>
        <authorList>
            <person name="Oliver A."/>
            <person name="Podell S."/>
            <person name="Pinowska A."/>
            <person name="Traller J.C."/>
            <person name="Smith S.R."/>
            <person name="McClure R."/>
            <person name="Beliaev A."/>
            <person name="Bohutskyi P."/>
            <person name="Hill E.A."/>
            <person name="Rabines A."/>
            <person name="Zheng H."/>
            <person name="Allen L.Z."/>
            <person name="Kuo A."/>
            <person name="Grigoriev I.V."/>
            <person name="Allen A.E."/>
            <person name="Hazlebeck D."/>
            <person name="Allen E.E."/>
        </authorList>
    </citation>
    <scope>NUCLEOTIDE SEQUENCE</scope>
    <source>
        <strain evidence="7">Hildebrandi</strain>
    </source>
</reference>
<evidence type="ECO:0000313" key="8">
    <source>
        <dbReference type="Proteomes" id="UP000693970"/>
    </source>
</evidence>
<accession>A0A9K3P7M7</accession>
<evidence type="ECO:0000259" key="6">
    <source>
        <dbReference type="PROSITE" id="PS51532"/>
    </source>
</evidence>
<comment type="pathway">
    <text evidence="2">Carbohydrate metabolism; galactose metabolism.</text>
</comment>
<dbReference type="EMBL" id="JAGRRH010000122">
    <property type="protein sequence ID" value="KAG7336491.1"/>
    <property type="molecule type" value="Genomic_DNA"/>
</dbReference>
<dbReference type="NCBIfam" id="NF007956">
    <property type="entry name" value="PRK10675.1"/>
    <property type="match status" value="1"/>
</dbReference>
<dbReference type="Pfam" id="PF06201">
    <property type="entry name" value="PITH"/>
    <property type="match status" value="1"/>
</dbReference>
<dbReference type="Proteomes" id="UP000693970">
    <property type="component" value="Unassembled WGS sequence"/>
</dbReference>
<evidence type="ECO:0000256" key="3">
    <source>
        <dbReference type="ARBA" id="ARBA00023027"/>
    </source>
</evidence>
<dbReference type="NCBIfam" id="TIGR01179">
    <property type="entry name" value="galE"/>
    <property type="match status" value="1"/>
</dbReference>
<dbReference type="PROSITE" id="PS51532">
    <property type="entry name" value="PITH"/>
    <property type="match status" value="1"/>
</dbReference>
<name>A0A9K3P7M7_9STRA</name>
<comment type="cofactor">
    <cofactor evidence="1">
        <name>NAD(+)</name>
        <dbReference type="ChEBI" id="CHEBI:57540"/>
    </cofactor>
</comment>
<sequence>MDPPECSGHSHDHEHAGDDLGLSLRPQIDLDGVSCLNEEVAGMGRSILKLHEDRLTAEPVLRSQEDDPELLLYIQFTEAVTVFSIAVRSVSNNNNNDQQPYAAAAPKTLKLFPNRDDLDFDTVRELAADATLELLPPEHFVDGTIDYPLRPAGRFQNILSLTLFFEANQAAEDDVATIVTFVGLKGKGSGQKRMVVEAVYESQGMPKDHKVPDGEYGMSAGFGADGPTPFIRNSGFYVSYRRYTIPSATIIDASNFEKVLISNTCSRRERPFSSFQFVVLLLLSCSAKVTFALAAAPRSQQRTVLVTGGAGYIGSHTCLELLSIPTYNVVVVDNLDNSSEESLRRVAELTGCDSNRLVFRNCDLRDKQSLQKVLKEFPEIDSCIHFAGLKAVGESVAKPLLYYDCNIGGTVNLLQQLDAHKVKRFVFSSSATVYGEPEMLPLREEARLQATNPYGRTKLFIEEILRDCHASDETWNVLILRYFNPIGAHSSGRIGEDPQGIPNNLMPFIAQVCVGRREKLSVFGDDYETPDGTGVRDYIHVVDLAKGHVAALEKLYTSDVGCKAVNLGTGKGVSVLELVEGMGRATGKPVPYEIAPRRPGDVASVYADPKMAQELLQWKAELGVEEMCQDTWRWQSNNPHGYKVEQEVLQEQS</sequence>
<evidence type="ECO:0000256" key="4">
    <source>
        <dbReference type="ARBA" id="ARBA00023235"/>
    </source>
</evidence>
<dbReference type="CDD" id="cd05247">
    <property type="entry name" value="UDP_G4E_1_SDR_e"/>
    <property type="match status" value="1"/>
</dbReference>
<dbReference type="GO" id="GO:0006012">
    <property type="term" value="P:galactose metabolic process"/>
    <property type="evidence" value="ECO:0007669"/>
    <property type="project" value="InterPro"/>
</dbReference>
<feature type="domain" description="PITH" evidence="6">
    <location>
        <begin position="13"/>
        <end position="204"/>
    </location>
</feature>
<dbReference type="PANTHER" id="PTHR43725">
    <property type="entry name" value="UDP-GLUCOSE 4-EPIMERASE"/>
    <property type="match status" value="1"/>
</dbReference>
<protein>
    <submittedName>
        <fullName evidence="7">UDP-glucose 4-epimerase</fullName>
    </submittedName>
</protein>
<evidence type="ECO:0000256" key="1">
    <source>
        <dbReference type="ARBA" id="ARBA00001911"/>
    </source>
</evidence>
<dbReference type="AlphaFoldDB" id="A0A9K3P7M7"/>
<dbReference type="InterPro" id="IPR016040">
    <property type="entry name" value="NAD(P)-bd_dom"/>
</dbReference>
<keyword evidence="8" id="KW-1185">Reference proteome</keyword>